<reference evidence="7" key="1">
    <citation type="journal article" date="2014" name="Int. J. Syst. Evol. Microbiol.">
        <title>Complete genome sequence of Corynebacterium casei LMG S-19264T (=DSM 44701T), isolated from a smear-ripened cheese.</title>
        <authorList>
            <consortium name="US DOE Joint Genome Institute (JGI-PGF)"/>
            <person name="Walter F."/>
            <person name="Albersmeier A."/>
            <person name="Kalinowski J."/>
            <person name="Ruckert C."/>
        </authorList>
    </citation>
    <scope>NUCLEOTIDE SEQUENCE</scope>
    <source>
        <strain evidence="7">CGMCC 1.15290</strain>
    </source>
</reference>
<evidence type="ECO:0000256" key="5">
    <source>
        <dbReference type="SAM" id="SignalP"/>
    </source>
</evidence>
<dbReference type="InterPro" id="IPR017937">
    <property type="entry name" value="Thioredoxin_CS"/>
</dbReference>
<keyword evidence="5" id="KW-0732">Signal</keyword>
<dbReference type="PROSITE" id="PS51352">
    <property type="entry name" value="THIOREDOXIN_2"/>
    <property type="match status" value="1"/>
</dbReference>
<evidence type="ECO:0000256" key="1">
    <source>
        <dbReference type="ARBA" id="ARBA00004196"/>
    </source>
</evidence>
<dbReference type="InterPro" id="IPR050553">
    <property type="entry name" value="Thioredoxin_ResA/DsbE_sf"/>
</dbReference>
<dbReference type="Proteomes" id="UP000627292">
    <property type="component" value="Unassembled WGS sequence"/>
</dbReference>
<keyword evidence="4" id="KW-0676">Redox-active center</keyword>
<dbReference type="GO" id="GO:0030313">
    <property type="term" value="C:cell envelope"/>
    <property type="evidence" value="ECO:0007669"/>
    <property type="project" value="UniProtKB-SubCell"/>
</dbReference>
<dbReference type="GO" id="GO:0017004">
    <property type="term" value="P:cytochrome complex assembly"/>
    <property type="evidence" value="ECO:0007669"/>
    <property type="project" value="UniProtKB-KW"/>
</dbReference>
<name>A0A917J131_9BACT</name>
<dbReference type="GO" id="GO:0016209">
    <property type="term" value="F:antioxidant activity"/>
    <property type="evidence" value="ECO:0007669"/>
    <property type="project" value="InterPro"/>
</dbReference>
<dbReference type="InterPro" id="IPR000866">
    <property type="entry name" value="AhpC/TSA"/>
</dbReference>
<accession>A0A917J131</accession>
<evidence type="ECO:0000256" key="2">
    <source>
        <dbReference type="ARBA" id="ARBA00022748"/>
    </source>
</evidence>
<dbReference type="Pfam" id="PF00578">
    <property type="entry name" value="AhpC-TSA"/>
    <property type="match status" value="1"/>
</dbReference>
<comment type="subcellular location">
    <subcellularLocation>
        <location evidence="1">Cell envelope</location>
    </subcellularLocation>
</comment>
<dbReference type="InterPro" id="IPR025380">
    <property type="entry name" value="DUF4369"/>
</dbReference>
<evidence type="ECO:0000259" key="6">
    <source>
        <dbReference type="PROSITE" id="PS51352"/>
    </source>
</evidence>
<dbReference type="EMBL" id="BMIB01000003">
    <property type="protein sequence ID" value="GGH73286.1"/>
    <property type="molecule type" value="Genomic_DNA"/>
</dbReference>
<dbReference type="AlphaFoldDB" id="A0A917J131"/>
<dbReference type="PANTHER" id="PTHR42852:SF6">
    <property type="entry name" value="THIOL:DISULFIDE INTERCHANGE PROTEIN DSBE"/>
    <property type="match status" value="1"/>
</dbReference>
<dbReference type="SUPFAM" id="SSF52833">
    <property type="entry name" value="Thioredoxin-like"/>
    <property type="match status" value="1"/>
</dbReference>
<dbReference type="Pfam" id="PF14289">
    <property type="entry name" value="DUF4369"/>
    <property type="match status" value="1"/>
</dbReference>
<evidence type="ECO:0000313" key="8">
    <source>
        <dbReference type="Proteomes" id="UP000627292"/>
    </source>
</evidence>
<organism evidence="7 8">
    <name type="scientific">Filimonas zeae</name>
    <dbReference type="NCBI Taxonomy" id="1737353"/>
    <lineage>
        <taxon>Bacteria</taxon>
        <taxon>Pseudomonadati</taxon>
        <taxon>Bacteroidota</taxon>
        <taxon>Chitinophagia</taxon>
        <taxon>Chitinophagales</taxon>
        <taxon>Chitinophagaceae</taxon>
        <taxon>Filimonas</taxon>
    </lineage>
</organism>
<reference evidence="7" key="2">
    <citation type="submission" date="2020-09" db="EMBL/GenBank/DDBJ databases">
        <authorList>
            <person name="Sun Q."/>
            <person name="Zhou Y."/>
        </authorList>
    </citation>
    <scope>NUCLEOTIDE SEQUENCE</scope>
    <source>
        <strain evidence="7">CGMCC 1.15290</strain>
    </source>
</reference>
<evidence type="ECO:0000256" key="4">
    <source>
        <dbReference type="ARBA" id="ARBA00023284"/>
    </source>
</evidence>
<feature type="signal peptide" evidence="5">
    <location>
        <begin position="1"/>
        <end position="22"/>
    </location>
</feature>
<evidence type="ECO:0000313" key="7">
    <source>
        <dbReference type="EMBL" id="GGH73286.1"/>
    </source>
</evidence>
<dbReference type="CDD" id="cd02966">
    <property type="entry name" value="TlpA_like_family"/>
    <property type="match status" value="1"/>
</dbReference>
<dbReference type="InterPro" id="IPR036249">
    <property type="entry name" value="Thioredoxin-like_sf"/>
</dbReference>
<gene>
    <name evidence="7" type="ORF">GCM10011379_34630</name>
</gene>
<dbReference type="GO" id="GO:0016491">
    <property type="term" value="F:oxidoreductase activity"/>
    <property type="evidence" value="ECO:0007669"/>
    <property type="project" value="InterPro"/>
</dbReference>
<dbReference type="Gene3D" id="3.40.30.10">
    <property type="entry name" value="Glutaredoxin"/>
    <property type="match status" value="1"/>
</dbReference>
<sequence>MQKLLSVLIGATALLYTVNLRANDGKTAVSIKGEASLANNSKIYLQRYYNKMFFVIDSAVVRNGSFSFTSRLELPELYGVTDDTTGMSSLFVFIEQGNELFIRYDTARGGRNAVITGSPATDRYKAYLQNARNVKIEEYIKEQPASIVSAFVLYRYYSPSLSAEDIERYTSLLAPALLHTQYVKLLKDLPATLRARAIGSQAPDFALPAPDGKIIRLSDQLGKYLLIDFWAAWCGPCRRENPNVVRVYNKYKDKGFSVLGVSLDNNKDAWVKAIAKDELAWPQVSDLQFWNSEPAMLYVIRGIPGNVLLDPSGKIIARNLRGEELEKKIASLVN</sequence>
<feature type="domain" description="Thioredoxin" evidence="6">
    <location>
        <begin position="196"/>
        <end position="334"/>
    </location>
</feature>
<proteinExistence type="predicted"/>
<comment type="caution">
    <text evidence="7">The sequence shown here is derived from an EMBL/GenBank/DDBJ whole genome shotgun (WGS) entry which is preliminary data.</text>
</comment>
<dbReference type="PANTHER" id="PTHR42852">
    <property type="entry name" value="THIOL:DISULFIDE INTERCHANGE PROTEIN DSBE"/>
    <property type="match status" value="1"/>
</dbReference>
<protein>
    <submittedName>
        <fullName evidence="7">Thiol:disulfide interchange protein</fullName>
    </submittedName>
</protein>
<keyword evidence="3" id="KW-1015">Disulfide bond</keyword>
<feature type="chain" id="PRO_5037288551" evidence="5">
    <location>
        <begin position="23"/>
        <end position="334"/>
    </location>
</feature>
<dbReference type="InterPro" id="IPR013766">
    <property type="entry name" value="Thioredoxin_domain"/>
</dbReference>
<dbReference type="PROSITE" id="PS00194">
    <property type="entry name" value="THIOREDOXIN_1"/>
    <property type="match status" value="1"/>
</dbReference>
<evidence type="ECO:0000256" key="3">
    <source>
        <dbReference type="ARBA" id="ARBA00023157"/>
    </source>
</evidence>
<keyword evidence="2" id="KW-0201">Cytochrome c-type biogenesis</keyword>
<dbReference type="RefSeq" id="WP_188954526.1">
    <property type="nucleotide sequence ID" value="NZ_BMIB01000003.1"/>
</dbReference>
<keyword evidence="8" id="KW-1185">Reference proteome</keyword>